<dbReference type="AlphaFoldDB" id="A0A3L8D819"/>
<keyword evidence="5" id="KW-0862">Zinc</keyword>
<evidence type="ECO:0000259" key="14">
    <source>
        <dbReference type="PROSITE" id="PS50950"/>
    </source>
</evidence>
<dbReference type="GO" id="GO:0043565">
    <property type="term" value="F:sequence-specific DNA binding"/>
    <property type="evidence" value="ECO:0007669"/>
    <property type="project" value="InterPro"/>
</dbReference>
<evidence type="ECO:0000256" key="2">
    <source>
        <dbReference type="ARBA" id="ARBA00006177"/>
    </source>
</evidence>
<keyword evidence="6" id="KW-0805">Transcription regulation</keyword>
<dbReference type="InterPro" id="IPR026516">
    <property type="entry name" value="THAP1/10"/>
</dbReference>
<gene>
    <name evidence="15" type="ORF">DMN91_010705</name>
</gene>
<proteinExistence type="inferred from homology"/>
<sequence>MVVCCICGIEWMPDSVSFHKFPKSDNIRNRWLAAINKRITNFTLNKHAKICGQHFALECFIVTETGKRYLKSYAVPSIFDMPLKKKYILTQSVSTQYFLVLFYIHIVYSFYENIEVRTDEGDLAITNEEPCSEVTVGTNEVAEDNSQESSVSIVKDPNLTELDTVHSGIFNISVIKEEVIIEDHNADQHEIVPNTSHEELHSEIMSVKENRANGSTTRRQRATKYGTIHSGIVDISLVNKELVDAQRATEKCNVLLRKKLKNSQQKCRRLQRKVTFLTLLIKHLQNKMLSQDSAKSLEVNSE</sequence>
<organism evidence="15">
    <name type="scientific">Ooceraea biroi</name>
    <name type="common">Clonal raider ant</name>
    <name type="synonym">Cerapachys biroi</name>
    <dbReference type="NCBI Taxonomy" id="2015173"/>
    <lineage>
        <taxon>Eukaryota</taxon>
        <taxon>Metazoa</taxon>
        <taxon>Ecdysozoa</taxon>
        <taxon>Arthropoda</taxon>
        <taxon>Hexapoda</taxon>
        <taxon>Insecta</taxon>
        <taxon>Pterygota</taxon>
        <taxon>Neoptera</taxon>
        <taxon>Endopterygota</taxon>
        <taxon>Hymenoptera</taxon>
        <taxon>Apocrita</taxon>
        <taxon>Aculeata</taxon>
        <taxon>Formicoidea</taxon>
        <taxon>Formicidae</taxon>
        <taxon>Dorylinae</taxon>
        <taxon>Ooceraea</taxon>
    </lineage>
</organism>
<dbReference type="GO" id="GO:0005654">
    <property type="term" value="C:nucleoplasm"/>
    <property type="evidence" value="ECO:0007669"/>
    <property type="project" value="UniProtKB-SubCell"/>
</dbReference>
<evidence type="ECO:0000256" key="11">
    <source>
        <dbReference type="ARBA" id="ARBA00023306"/>
    </source>
</evidence>
<dbReference type="InterPro" id="IPR038441">
    <property type="entry name" value="THAP_Znf_sf"/>
</dbReference>
<evidence type="ECO:0000256" key="5">
    <source>
        <dbReference type="ARBA" id="ARBA00022833"/>
    </source>
</evidence>
<evidence type="ECO:0000256" key="6">
    <source>
        <dbReference type="ARBA" id="ARBA00023015"/>
    </source>
</evidence>
<comment type="caution">
    <text evidence="15">The sequence shown here is derived from an EMBL/GenBank/DDBJ whole genome shotgun (WGS) entry which is preliminary data.</text>
</comment>
<evidence type="ECO:0000256" key="9">
    <source>
        <dbReference type="ARBA" id="ARBA00023163"/>
    </source>
</evidence>
<reference evidence="15" key="2">
    <citation type="submission" date="2018-07" db="EMBL/GenBank/DDBJ databases">
        <authorList>
            <person name="Mckenzie S.K."/>
            <person name="Kronauer D.J.C."/>
        </authorList>
    </citation>
    <scope>NUCLEOTIDE SEQUENCE</scope>
    <source>
        <strain evidence="15">Clonal line C1</strain>
    </source>
</reference>
<evidence type="ECO:0000256" key="10">
    <source>
        <dbReference type="ARBA" id="ARBA00023242"/>
    </source>
</evidence>
<accession>A0A3L8D819</accession>
<evidence type="ECO:0000313" key="15">
    <source>
        <dbReference type="EMBL" id="RLU16637.1"/>
    </source>
</evidence>
<comment type="subcellular location">
    <subcellularLocation>
        <location evidence="1">Nucleus</location>
        <location evidence="1">Nucleoplasm</location>
    </subcellularLocation>
</comment>
<keyword evidence="8 12" id="KW-0238">DNA-binding</keyword>
<dbReference type="OrthoDB" id="7549890at2759"/>
<dbReference type="Pfam" id="PF05485">
    <property type="entry name" value="THAP"/>
    <property type="match status" value="1"/>
</dbReference>
<protein>
    <recommendedName>
        <fullName evidence="14">THAP-type domain-containing protein</fullName>
    </recommendedName>
</protein>
<dbReference type="Gene3D" id="6.20.210.20">
    <property type="entry name" value="THAP domain"/>
    <property type="match status" value="1"/>
</dbReference>
<evidence type="ECO:0000256" key="1">
    <source>
        <dbReference type="ARBA" id="ARBA00004642"/>
    </source>
</evidence>
<keyword evidence="11" id="KW-0131">Cell cycle</keyword>
<keyword evidence="4 12" id="KW-0863">Zinc-finger</keyword>
<keyword evidence="3" id="KW-0479">Metal-binding</keyword>
<dbReference type="Proteomes" id="UP000279307">
    <property type="component" value="Chromosome 11"/>
</dbReference>
<dbReference type="EMBL" id="QOIP01000011">
    <property type="protein sequence ID" value="RLU16637.1"/>
    <property type="molecule type" value="Genomic_DNA"/>
</dbReference>
<evidence type="ECO:0000256" key="12">
    <source>
        <dbReference type="PROSITE-ProRule" id="PRU00309"/>
    </source>
</evidence>
<dbReference type="PANTHER" id="PTHR46600:SF1">
    <property type="entry name" value="THAP DOMAIN-CONTAINING PROTEIN 1"/>
    <property type="match status" value="1"/>
</dbReference>
<evidence type="ECO:0000256" key="7">
    <source>
        <dbReference type="ARBA" id="ARBA00023054"/>
    </source>
</evidence>
<dbReference type="InterPro" id="IPR006612">
    <property type="entry name" value="THAP_Znf"/>
</dbReference>
<feature type="coiled-coil region" evidence="13">
    <location>
        <begin position="253"/>
        <end position="287"/>
    </location>
</feature>
<evidence type="ECO:0000256" key="13">
    <source>
        <dbReference type="SAM" id="Coils"/>
    </source>
</evidence>
<keyword evidence="10" id="KW-0539">Nucleus</keyword>
<dbReference type="PANTHER" id="PTHR46600">
    <property type="entry name" value="THAP DOMAIN-CONTAINING"/>
    <property type="match status" value="1"/>
</dbReference>
<evidence type="ECO:0000256" key="8">
    <source>
        <dbReference type="ARBA" id="ARBA00023125"/>
    </source>
</evidence>
<evidence type="ECO:0000256" key="4">
    <source>
        <dbReference type="ARBA" id="ARBA00022771"/>
    </source>
</evidence>
<dbReference type="PROSITE" id="PS50950">
    <property type="entry name" value="ZF_THAP"/>
    <property type="match status" value="1"/>
</dbReference>
<keyword evidence="7 13" id="KW-0175">Coiled coil</keyword>
<dbReference type="SMART" id="SM00692">
    <property type="entry name" value="DM3"/>
    <property type="match status" value="1"/>
</dbReference>
<dbReference type="SMART" id="SM00980">
    <property type="entry name" value="THAP"/>
    <property type="match status" value="1"/>
</dbReference>
<comment type="similarity">
    <text evidence="2">Belongs to the THAP1 family.</text>
</comment>
<reference evidence="15" key="1">
    <citation type="journal article" date="2018" name="Genome Res.">
        <title>The genomic architecture and molecular evolution of ant odorant receptors.</title>
        <authorList>
            <person name="McKenzie S.K."/>
            <person name="Kronauer D.J.C."/>
        </authorList>
    </citation>
    <scope>NUCLEOTIDE SEQUENCE [LARGE SCALE GENOMIC DNA]</scope>
    <source>
        <strain evidence="15">Clonal line C1</strain>
    </source>
</reference>
<dbReference type="SUPFAM" id="SSF57716">
    <property type="entry name" value="Glucocorticoid receptor-like (DNA-binding domain)"/>
    <property type="match status" value="1"/>
</dbReference>
<evidence type="ECO:0000256" key="3">
    <source>
        <dbReference type="ARBA" id="ARBA00022723"/>
    </source>
</evidence>
<name>A0A3L8D819_OOCBI</name>
<feature type="domain" description="THAP-type" evidence="14">
    <location>
        <begin position="1"/>
        <end position="79"/>
    </location>
</feature>
<dbReference type="GO" id="GO:0008270">
    <property type="term" value="F:zinc ion binding"/>
    <property type="evidence" value="ECO:0007669"/>
    <property type="project" value="UniProtKB-KW"/>
</dbReference>
<keyword evidence="9" id="KW-0804">Transcription</keyword>